<dbReference type="AlphaFoldDB" id="A0A5C6B6S7"/>
<proteinExistence type="predicted"/>
<evidence type="ECO:0000313" key="1">
    <source>
        <dbReference type="EMBL" id="TWU07773.1"/>
    </source>
</evidence>
<protein>
    <submittedName>
        <fullName evidence="1">Uncharacterized protein</fullName>
    </submittedName>
</protein>
<reference evidence="1 2" key="1">
    <citation type="submission" date="2019-02" db="EMBL/GenBank/DDBJ databases">
        <title>Deep-cultivation of Planctomycetes and their phenomic and genomic characterization uncovers novel biology.</title>
        <authorList>
            <person name="Wiegand S."/>
            <person name="Jogler M."/>
            <person name="Boedeker C."/>
            <person name="Pinto D."/>
            <person name="Vollmers J."/>
            <person name="Rivas-Marin E."/>
            <person name="Kohn T."/>
            <person name="Peeters S.H."/>
            <person name="Heuer A."/>
            <person name="Rast P."/>
            <person name="Oberbeckmann S."/>
            <person name="Bunk B."/>
            <person name="Jeske O."/>
            <person name="Meyerdierks A."/>
            <person name="Storesund J.E."/>
            <person name="Kallscheuer N."/>
            <person name="Luecker S."/>
            <person name="Lage O.M."/>
            <person name="Pohl T."/>
            <person name="Merkel B.J."/>
            <person name="Hornburger P."/>
            <person name="Mueller R.-W."/>
            <person name="Bruemmer F."/>
            <person name="Labrenz M."/>
            <person name="Spormann A.M."/>
            <person name="Op Den Camp H."/>
            <person name="Overmann J."/>
            <person name="Amann R."/>
            <person name="Jetten M.S.M."/>
            <person name="Mascher T."/>
            <person name="Medema M.H."/>
            <person name="Devos D.P."/>
            <person name="Kaster A.-K."/>
            <person name="Ovreas L."/>
            <person name="Rohde M."/>
            <person name="Galperin M.Y."/>
            <person name="Jogler C."/>
        </authorList>
    </citation>
    <scope>NUCLEOTIDE SEQUENCE [LARGE SCALE GENOMIC DNA]</scope>
    <source>
        <strain evidence="1 2">Pla52n</strain>
    </source>
</reference>
<comment type="caution">
    <text evidence="1">The sequence shown here is derived from an EMBL/GenBank/DDBJ whole genome shotgun (WGS) entry which is preliminary data.</text>
</comment>
<keyword evidence="2" id="KW-1185">Reference proteome</keyword>
<evidence type="ECO:0000313" key="2">
    <source>
        <dbReference type="Proteomes" id="UP000320176"/>
    </source>
</evidence>
<dbReference type="Proteomes" id="UP000320176">
    <property type="component" value="Unassembled WGS sequence"/>
</dbReference>
<sequence length="115" mass="13732">MCDCYWDNPPTFYECRTVKGRKEHKCSECLRVIEKGEHHEYAKGLWEGDFSDFRTCKTCCDMRDEIKLTCYCHGQMMDELDERDYPGVVSVAAFLERRRQNWDRLYGKNRQLANA</sequence>
<gene>
    <name evidence="1" type="ORF">Pla52n_03470</name>
</gene>
<accession>A0A5C6B6S7</accession>
<dbReference type="OrthoDB" id="1551473at2"/>
<dbReference type="EMBL" id="SJPN01000001">
    <property type="protein sequence ID" value="TWU07773.1"/>
    <property type="molecule type" value="Genomic_DNA"/>
</dbReference>
<dbReference type="RefSeq" id="WP_146517939.1">
    <property type="nucleotide sequence ID" value="NZ_CP151726.1"/>
</dbReference>
<organism evidence="1 2">
    <name type="scientific">Stieleria varia</name>
    <dbReference type="NCBI Taxonomy" id="2528005"/>
    <lineage>
        <taxon>Bacteria</taxon>
        <taxon>Pseudomonadati</taxon>
        <taxon>Planctomycetota</taxon>
        <taxon>Planctomycetia</taxon>
        <taxon>Pirellulales</taxon>
        <taxon>Pirellulaceae</taxon>
        <taxon>Stieleria</taxon>
    </lineage>
</organism>
<name>A0A5C6B6S7_9BACT</name>